<dbReference type="Proteomes" id="UP000248758">
    <property type="component" value="Chromosome 1"/>
</dbReference>
<dbReference type="RefSeq" id="WP_145959584.1">
    <property type="nucleotide sequence ID" value="NZ_LS483499.1"/>
</dbReference>
<accession>A0A2X5NP68</accession>
<dbReference type="AlphaFoldDB" id="A0A2X5NP68"/>
<dbReference type="SUPFAM" id="SSF52540">
    <property type="entry name" value="P-loop containing nucleoside triphosphate hydrolases"/>
    <property type="match status" value="1"/>
</dbReference>
<evidence type="ECO:0000313" key="2">
    <source>
        <dbReference type="Proteomes" id="UP000248758"/>
    </source>
</evidence>
<evidence type="ECO:0000313" key="1">
    <source>
        <dbReference type="EMBL" id="SQK75261.1"/>
    </source>
</evidence>
<organism evidence="1 2">
    <name type="scientific">Tatumella ptyseos</name>
    <dbReference type="NCBI Taxonomy" id="82987"/>
    <lineage>
        <taxon>Bacteria</taxon>
        <taxon>Pseudomonadati</taxon>
        <taxon>Pseudomonadota</taxon>
        <taxon>Gammaproteobacteria</taxon>
        <taxon>Enterobacterales</taxon>
        <taxon>Erwiniaceae</taxon>
        <taxon>Tatumella</taxon>
    </lineage>
</organism>
<reference evidence="1 2" key="1">
    <citation type="submission" date="2018-06" db="EMBL/GenBank/DDBJ databases">
        <authorList>
            <consortium name="Pathogen Informatics"/>
            <person name="Doyle S."/>
        </authorList>
    </citation>
    <scope>NUCLEOTIDE SEQUENCE [LARGE SCALE GENOMIC DNA]</scope>
    <source>
        <strain evidence="1 2">NCTC11468</strain>
    </source>
</reference>
<protein>
    <submittedName>
        <fullName evidence="1">Uncharacterized protein</fullName>
    </submittedName>
</protein>
<sequence>MIARLCRAELRKQSLPDSCVTWGGDQRAKDGGVDVRVDCATTLISPNFIKASQTIFQVKAEKFPPAKITKEMAPCGDIRAIFHEISQVSGAYVIVSTKDDISDEGLRTRRNAIQECLAQHGFISSVTFDFYDSRRVADWVEEHPSVMTWLRYCINQPLRGWRPYGPWAYDEENVEAEYLLDDKTRVFMPDKDEGSNVSETISTLRNQLGSYGTASIRIVGLSGVGKTRLVQALFDTRVCPDTVCPHRDHVVYTDLGDEPNPAPQIMLEQLVGIDSGTIVIVDNCGIVTHNKLTGYLKNKTVNIKLITIEYDIQDDIPEKTSCYRLEGTTPEVIFSLLRKNFLSSQLMISNGLLIF</sequence>
<name>A0A2X5NP68_9GAMM</name>
<dbReference type="EMBL" id="LS483499">
    <property type="protein sequence ID" value="SQK75261.1"/>
    <property type="molecule type" value="Genomic_DNA"/>
</dbReference>
<gene>
    <name evidence="1" type="ORF">NCTC11468_02192</name>
</gene>
<dbReference type="InterPro" id="IPR027417">
    <property type="entry name" value="P-loop_NTPase"/>
</dbReference>
<dbReference type="KEGG" id="tpty:NCTC11468_02192"/>
<proteinExistence type="predicted"/>